<keyword evidence="3" id="KW-1185">Reference proteome</keyword>
<dbReference type="EMBL" id="JAANER010000003">
    <property type="protein sequence ID" value="KAG9192094.1"/>
    <property type="molecule type" value="Genomic_DNA"/>
</dbReference>
<proteinExistence type="predicted"/>
<sequence length="540" mass="58631">MPLDRLIKAKKSVSGIFSRMSSAPIQPCSPERNENAAPSRETRGPYSPEASSAVPDASDESPAKDTSSLRKGLMGSLRKQKLRSISSLQSLWSPTKTRQSDTPASPLAEGPQTPKCRLDSSLVLGFKESLPDKPIFELGRRDSIASSLNVHHSSPVPVPTSAKQKVPSSVDSSLIPFGTVPLSPAPIQRILELDQTETHPSPLSILAHDPASGTMRRPASTKSVLSDGLQGTEVYFDEPVVSYDSDLNDLLPDECFTQTDNIKESRQIIACKEPSWIHGSEKSLDHKTNAEQDGAQGSAIYRASNAANVNKTAEEHAKVILDKGYYARAYRRADGKCRLKVKLLASDFKDGDDDAKWDNEPPFRFAGPQGDRLALELGVIVRGNGMISISDDKINEAFAGGKLPAYLDIALDGDNAKNAQGRLYNPARTRKRDNIWGQHTGLYDGSGYGAGSSLRPVTGVTETADVPRIRISGAFSNHDNEAPTIMRRLRDNTYPHSLDTDYPGQATVDGAAVSEAQGQPESHFKDYKAFRDMLDPHGNV</sequence>
<feature type="compositionally biased region" description="Polar residues" evidence="1">
    <location>
        <begin position="83"/>
        <end position="103"/>
    </location>
</feature>
<evidence type="ECO:0000313" key="3">
    <source>
        <dbReference type="Proteomes" id="UP001199106"/>
    </source>
</evidence>
<protein>
    <submittedName>
        <fullName evidence="2">Uncharacterized protein</fullName>
    </submittedName>
</protein>
<evidence type="ECO:0000256" key="1">
    <source>
        <dbReference type="SAM" id="MobiDB-lite"/>
    </source>
</evidence>
<dbReference type="Proteomes" id="UP001199106">
    <property type="component" value="Unassembled WGS sequence"/>
</dbReference>
<accession>A0AAD4ICP2</accession>
<dbReference type="AlphaFoldDB" id="A0AAD4ICP2"/>
<feature type="region of interest" description="Disordered" evidence="1">
    <location>
        <begin position="12"/>
        <end position="115"/>
    </location>
</feature>
<comment type="caution">
    <text evidence="2">The sequence shown here is derived from an EMBL/GenBank/DDBJ whole genome shotgun (WGS) entry which is preliminary data.</text>
</comment>
<reference evidence="2" key="1">
    <citation type="submission" date="2021-07" db="EMBL/GenBank/DDBJ databases">
        <title>Genome Resource of American Ginseng Black Spot Pathogen Alternaria panax.</title>
        <authorList>
            <person name="Qiu C."/>
            <person name="Wang W."/>
            <person name="Liu Z."/>
        </authorList>
    </citation>
    <scope>NUCLEOTIDE SEQUENCE</scope>
    <source>
        <strain evidence="2">BNCC115425</strain>
    </source>
</reference>
<gene>
    <name evidence="2" type="ORF">G6011_10828</name>
</gene>
<organism evidence="2 3">
    <name type="scientific">Alternaria panax</name>
    <dbReference type="NCBI Taxonomy" id="48097"/>
    <lineage>
        <taxon>Eukaryota</taxon>
        <taxon>Fungi</taxon>
        <taxon>Dikarya</taxon>
        <taxon>Ascomycota</taxon>
        <taxon>Pezizomycotina</taxon>
        <taxon>Dothideomycetes</taxon>
        <taxon>Pleosporomycetidae</taxon>
        <taxon>Pleosporales</taxon>
        <taxon>Pleosporineae</taxon>
        <taxon>Pleosporaceae</taxon>
        <taxon>Alternaria</taxon>
        <taxon>Alternaria sect. Panax</taxon>
    </lineage>
</organism>
<name>A0AAD4ICP2_9PLEO</name>
<evidence type="ECO:0000313" key="2">
    <source>
        <dbReference type="EMBL" id="KAG9192094.1"/>
    </source>
</evidence>